<dbReference type="PANTHER" id="PTHR31465">
    <property type="entry name" value="PROTEIN RTA1-RELATED"/>
    <property type="match status" value="1"/>
</dbReference>
<feature type="transmembrane region" description="Helical" evidence="5">
    <location>
        <begin position="12"/>
        <end position="35"/>
    </location>
</feature>
<keyword evidence="2 5" id="KW-0812">Transmembrane</keyword>
<evidence type="ECO:0000313" key="6">
    <source>
        <dbReference type="EMBL" id="KAJ7739254.1"/>
    </source>
</evidence>
<evidence type="ECO:0000313" key="7">
    <source>
        <dbReference type="Proteomes" id="UP001215280"/>
    </source>
</evidence>
<evidence type="ECO:0000256" key="5">
    <source>
        <dbReference type="SAM" id="Phobius"/>
    </source>
</evidence>
<dbReference type="InterPro" id="IPR007568">
    <property type="entry name" value="RTA1"/>
</dbReference>
<dbReference type="Pfam" id="PF04479">
    <property type="entry name" value="RTA1"/>
    <property type="match status" value="1"/>
</dbReference>
<evidence type="ECO:0000256" key="2">
    <source>
        <dbReference type="ARBA" id="ARBA00022692"/>
    </source>
</evidence>
<dbReference type="PANTHER" id="PTHR31465:SF9">
    <property type="entry name" value="SPHINGOID LONG-CHAIN BASE TRANSPORTER RSB1"/>
    <property type="match status" value="1"/>
</dbReference>
<evidence type="ECO:0000256" key="1">
    <source>
        <dbReference type="ARBA" id="ARBA00004141"/>
    </source>
</evidence>
<dbReference type="GO" id="GO:0000324">
    <property type="term" value="C:fungal-type vacuole"/>
    <property type="evidence" value="ECO:0007669"/>
    <property type="project" value="TreeGrafter"/>
</dbReference>
<gene>
    <name evidence="6" type="ORF">DFH07DRAFT_870439</name>
</gene>
<organism evidence="6 7">
    <name type="scientific">Mycena maculata</name>
    <dbReference type="NCBI Taxonomy" id="230809"/>
    <lineage>
        <taxon>Eukaryota</taxon>
        <taxon>Fungi</taxon>
        <taxon>Dikarya</taxon>
        <taxon>Basidiomycota</taxon>
        <taxon>Agaricomycotina</taxon>
        <taxon>Agaricomycetes</taxon>
        <taxon>Agaricomycetidae</taxon>
        <taxon>Agaricales</taxon>
        <taxon>Marasmiineae</taxon>
        <taxon>Mycenaceae</taxon>
        <taxon>Mycena</taxon>
    </lineage>
</organism>
<feature type="transmembrane region" description="Helical" evidence="5">
    <location>
        <begin position="110"/>
        <end position="127"/>
    </location>
</feature>
<protein>
    <submittedName>
        <fullName evidence="6">RTA1 like protein-domain-containing protein</fullName>
    </submittedName>
</protein>
<keyword evidence="7" id="KW-1185">Reference proteome</keyword>
<proteinExistence type="predicted"/>
<feature type="transmembrane region" description="Helical" evidence="5">
    <location>
        <begin position="82"/>
        <end position="103"/>
    </location>
</feature>
<comment type="caution">
    <text evidence="6">The sequence shown here is derived from an EMBL/GenBank/DDBJ whole genome shotgun (WGS) entry which is preliminary data.</text>
</comment>
<keyword evidence="3 5" id="KW-1133">Transmembrane helix</keyword>
<sequence length="264" mass="29316">MGLNLKQNPYGYTPTESVCILFVTLFGISSVVHLAQAIRYRLWWLFPTAILAGALRVLGWSARLWYSLSVLQPHAFEIQYPTPLAAANFMILGRIITLLGPALISLEQDILSLLVQGIGGGIAAHEVTTLKSPKTGSHVMLVGIISQLVTIAVYTLCAAEFLVRYLKRHPFAKRGVQPAAPGVPLTPRLKYLVIGMFLFIRAVYRVIELPDGFKGRLNQTQVYFNVLDGAMITLAIFTLDFAHPGFLLYGRTKKTEEIEDSEKR</sequence>
<dbReference type="AlphaFoldDB" id="A0AAD7ICM4"/>
<feature type="transmembrane region" description="Helical" evidence="5">
    <location>
        <begin position="42"/>
        <end position="62"/>
    </location>
</feature>
<comment type="subcellular location">
    <subcellularLocation>
        <location evidence="1">Membrane</location>
        <topology evidence="1">Multi-pass membrane protein</topology>
    </subcellularLocation>
</comment>
<reference evidence="6" key="1">
    <citation type="submission" date="2023-03" db="EMBL/GenBank/DDBJ databases">
        <title>Massive genome expansion in bonnet fungi (Mycena s.s.) driven by repeated elements and novel gene families across ecological guilds.</title>
        <authorList>
            <consortium name="Lawrence Berkeley National Laboratory"/>
            <person name="Harder C.B."/>
            <person name="Miyauchi S."/>
            <person name="Viragh M."/>
            <person name="Kuo A."/>
            <person name="Thoen E."/>
            <person name="Andreopoulos B."/>
            <person name="Lu D."/>
            <person name="Skrede I."/>
            <person name="Drula E."/>
            <person name="Henrissat B."/>
            <person name="Morin E."/>
            <person name="Kohler A."/>
            <person name="Barry K."/>
            <person name="LaButti K."/>
            <person name="Morin E."/>
            <person name="Salamov A."/>
            <person name="Lipzen A."/>
            <person name="Mereny Z."/>
            <person name="Hegedus B."/>
            <person name="Baldrian P."/>
            <person name="Stursova M."/>
            <person name="Weitz H."/>
            <person name="Taylor A."/>
            <person name="Grigoriev I.V."/>
            <person name="Nagy L.G."/>
            <person name="Martin F."/>
            <person name="Kauserud H."/>
        </authorList>
    </citation>
    <scope>NUCLEOTIDE SEQUENCE</scope>
    <source>
        <strain evidence="6">CBHHK188m</strain>
    </source>
</reference>
<dbReference type="GO" id="GO:0005886">
    <property type="term" value="C:plasma membrane"/>
    <property type="evidence" value="ECO:0007669"/>
    <property type="project" value="TreeGrafter"/>
</dbReference>
<feature type="transmembrane region" description="Helical" evidence="5">
    <location>
        <begin position="139"/>
        <end position="163"/>
    </location>
</feature>
<evidence type="ECO:0000256" key="4">
    <source>
        <dbReference type="ARBA" id="ARBA00023136"/>
    </source>
</evidence>
<dbReference type="EMBL" id="JARJLG010000133">
    <property type="protein sequence ID" value="KAJ7739254.1"/>
    <property type="molecule type" value="Genomic_DNA"/>
</dbReference>
<feature type="transmembrane region" description="Helical" evidence="5">
    <location>
        <begin position="227"/>
        <end position="249"/>
    </location>
</feature>
<keyword evidence="4 5" id="KW-0472">Membrane</keyword>
<accession>A0AAD7ICM4</accession>
<dbReference type="Proteomes" id="UP001215280">
    <property type="component" value="Unassembled WGS sequence"/>
</dbReference>
<evidence type="ECO:0000256" key="3">
    <source>
        <dbReference type="ARBA" id="ARBA00022989"/>
    </source>
</evidence>
<name>A0AAD7ICM4_9AGAR</name>